<proteinExistence type="predicted"/>
<dbReference type="Pfam" id="PF18845">
    <property type="entry name" value="baeRF_family3"/>
    <property type="match status" value="1"/>
</dbReference>
<keyword evidence="2" id="KW-1185">Reference proteome</keyword>
<gene>
    <name evidence="1" type="ORF">GWC95_19225</name>
</gene>
<evidence type="ECO:0000313" key="1">
    <source>
        <dbReference type="EMBL" id="NCI52065.1"/>
    </source>
</evidence>
<dbReference type="RefSeq" id="WP_161820323.1">
    <property type="nucleotide sequence ID" value="NZ_JAACJS010000015.1"/>
</dbReference>
<reference evidence="1 2" key="1">
    <citation type="submission" date="2020-01" db="EMBL/GenBank/DDBJ databases">
        <title>Genome analysis.</title>
        <authorList>
            <person name="Wu S."/>
            <person name="Wang G."/>
        </authorList>
    </citation>
    <scope>NUCLEOTIDE SEQUENCE [LARGE SCALE GENOMIC DNA]</scope>
    <source>
        <strain evidence="1 2">SYL130</strain>
    </source>
</reference>
<sequence>MQLLSEKPSTVTEGLFVDMPSVSMILPFNPKMNSKTLINEAIQRAVQKVTSALNGRYSGIMVELVLEKLNAVLSGLNYSTHKSSLAIYISPVFEKVLYLDLPVTESVSVSNHFEIRDIINSKAKPDRVMVLVVTAMESRIYLVQANKFTCIVSNPAGSKDDCARIRSIDNSLDILLPAYAVPLFVAGSREQCPVMMKHSRHSSEVLDYLRTSSENINLDELGHLMLPILSDPDQLEQKEIRKCLAEAQQRKQLTTGIENIAKNGGGCQGSLLLVEKDYVHPGTQNKCSTAMPVHAGPFSNIRDSVDDVIEKILLNGGDVAFVDAGQLPGKEHIALIQHVH</sequence>
<evidence type="ECO:0000313" key="2">
    <source>
        <dbReference type="Proteomes" id="UP000753802"/>
    </source>
</evidence>
<comment type="caution">
    <text evidence="1">The sequence shown here is derived from an EMBL/GenBank/DDBJ whole genome shotgun (WGS) entry which is preliminary data.</text>
</comment>
<organism evidence="1 2">
    <name type="scientific">Sediminibacterium roseum</name>
    <dbReference type="NCBI Taxonomy" id="1978412"/>
    <lineage>
        <taxon>Bacteria</taxon>
        <taxon>Pseudomonadati</taxon>
        <taxon>Bacteroidota</taxon>
        <taxon>Chitinophagia</taxon>
        <taxon>Chitinophagales</taxon>
        <taxon>Chitinophagaceae</taxon>
        <taxon>Sediminibacterium</taxon>
    </lineage>
</organism>
<dbReference type="Proteomes" id="UP000753802">
    <property type="component" value="Unassembled WGS sequence"/>
</dbReference>
<dbReference type="EMBL" id="JAACJS010000015">
    <property type="protein sequence ID" value="NCI52065.1"/>
    <property type="molecule type" value="Genomic_DNA"/>
</dbReference>
<protein>
    <submittedName>
        <fullName evidence="1">Uncharacterized protein</fullName>
    </submittedName>
</protein>
<dbReference type="InterPro" id="IPR041289">
    <property type="entry name" value="Bact_RF_family3"/>
</dbReference>
<accession>A0ABW9ZZT0</accession>
<name>A0ABW9ZZT0_9BACT</name>